<sequence>MTEQDADQRTDTTSEEEAATAQATTEATELLAQIGELEDRWRRAVADLDNFRKRAAREAERQLEDERARVIRRWLSVVDNLELALDHAGADADPVVEGVRAVRDQALAILTEYGYPRYDDLGRPFDPELHEAVGTVPAPDSPPGTVVHVVRPRYGDADRLLRPAAVIVATEQR</sequence>
<proteinExistence type="inferred from homology"/>
<evidence type="ECO:0000256" key="1">
    <source>
        <dbReference type="ARBA" id="ARBA00009054"/>
    </source>
</evidence>
<protein>
    <recommendedName>
        <fullName evidence="3">Protein GrpE</fullName>
    </recommendedName>
    <alternativeName>
        <fullName evidence="3">HSP-70 cofactor</fullName>
    </alternativeName>
</protein>
<keyword evidence="2 3" id="KW-0143">Chaperone</keyword>
<dbReference type="Pfam" id="PF01025">
    <property type="entry name" value="GrpE"/>
    <property type="match status" value="1"/>
</dbReference>
<dbReference type="HAMAP" id="MF_01151">
    <property type="entry name" value="GrpE"/>
    <property type="match status" value="1"/>
</dbReference>
<dbReference type="InterPro" id="IPR009012">
    <property type="entry name" value="GrpE_head"/>
</dbReference>
<keyword evidence="7" id="KW-1185">Reference proteome</keyword>
<dbReference type="GO" id="GO:0000774">
    <property type="term" value="F:adenyl-nucleotide exchange factor activity"/>
    <property type="evidence" value="ECO:0007669"/>
    <property type="project" value="InterPro"/>
</dbReference>
<name>A0A4R0JYG6_9ACTN</name>
<dbReference type="CDD" id="cd00446">
    <property type="entry name" value="GrpE"/>
    <property type="match status" value="1"/>
</dbReference>
<dbReference type="RefSeq" id="WP_131366198.1">
    <property type="nucleotide sequence ID" value="NZ_SJKB01000025.1"/>
</dbReference>
<comment type="similarity">
    <text evidence="1 3 4">Belongs to the GrpE family.</text>
</comment>
<evidence type="ECO:0000313" key="7">
    <source>
        <dbReference type="Proteomes" id="UP000291144"/>
    </source>
</evidence>
<dbReference type="InterPro" id="IPR000740">
    <property type="entry name" value="GrpE"/>
</dbReference>
<dbReference type="InterPro" id="IPR013805">
    <property type="entry name" value="GrpE_CC"/>
</dbReference>
<dbReference type="PANTHER" id="PTHR21237:SF23">
    <property type="entry name" value="GRPE PROTEIN HOMOLOG, MITOCHONDRIAL"/>
    <property type="match status" value="1"/>
</dbReference>
<comment type="subunit">
    <text evidence="3">Homodimer.</text>
</comment>
<dbReference type="Proteomes" id="UP000291144">
    <property type="component" value="Unassembled WGS sequence"/>
</dbReference>
<dbReference type="EMBL" id="SJKB01000025">
    <property type="protein sequence ID" value="TCC50368.1"/>
    <property type="molecule type" value="Genomic_DNA"/>
</dbReference>
<evidence type="ECO:0000256" key="4">
    <source>
        <dbReference type="RuleBase" id="RU004478"/>
    </source>
</evidence>
<dbReference type="Gene3D" id="2.30.22.10">
    <property type="entry name" value="Head domain of nucleotide exchange factor GrpE"/>
    <property type="match status" value="1"/>
</dbReference>
<dbReference type="GO" id="GO:0006457">
    <property type="term" value="P:protein folding"/>
    <property type="evidence" value="ECO:0007669"/>
    <property type="project" value="InterPro"/>
</dbReference>
<dbReference type="GO" id="GO:0051082">
    <property type="term" value="F:unfolded protein binding"/>
    <property type="evidence" value="ECO:0007669"/>
    <property type="project" value="TreeGrafter"/>
</dbReference>
<comment type="caution">
    <text evidence="6">The sequence shown here is derived from an EMBL/GenBank/DDBJ whole genome shotgun (WGS) entry which is preliminary data.</text>
</comment>
<dbReference type="SUPFAM" id="SSF51064">
    <property type="entry name" value="Head domain of nucleotide exchange factor GrpE"/>
    <property type="match status" value="1"/>
</dbReference>
<evidence type="ECO:0000256" key="5">
    <source>
        <dbReference type="SAM" id="MobiDB-lite"/>
    </source>
</evidence>
<dbReference type="GO" id="GO:0051087">
    <property type="term" value="F:protein-folding chaperone binding"/>
    <property type="evidence" value="ECO:0007669"/>
    <property type="project" value="InterPro"/>
</dbReference>
<dbReference type="AlphaFoldDB" id="A0A4R0JYG6"/>
<organism evidence="6 7">
    <name type="scientific">Kribbella pittospori</name>
    <dbReference type="NCBI Taxonomy" id="722689"/>
    <lineage>
        <taxon>Bacteria</taxon>
        <taxon>Bacillati</taxon>
        <taxon>Actinomycetota</taxon>
        <taxon>Actinomycetes</taxon>
        <taxon>Propionibacteriales</taxon>
        <taxon>Kribbellaceae</taxon>
        <taxon>Kribbella</taxon>
    </lineage>
</organism>
<accession>A0A4R0JYG6</accession>
<dbReference type="GO" id="GO:0042803">
    <property type="term" value="F:protein homodimerization activity"/>
    <property type="evidence" value="ECO:0007669"/>
    <property type="project" value="InterPro"/>
</dbReference>
<feature type="region of interest" description="Disordered" evidence="5">
    <location>
        <begin position="1"/>
        <end position="26"/>
    </location>
</feature>
<reference evidence="6 7" key="1">
    <citation type="submission" date="2019-02" db="EMBL/GenBank/DDBJ databases">
        <title>Kribbella capetownensis sp. nov. and Kribbella speibonae sp. nov., isolated from soil.</title>
        <authorList>
            <person name="Curtis S.M."/>
            <person name="Norton I."/>
            <person name="Everest G.J."/>
            <person name="Meyers P.R."/>
        </authorList>
    </citation>
    <scope>NUCLEOTIDE SEQUENCE [LARGE SCALE GENOMIC DNA]</scope>
    <source>
        <strain evidence="6 7">NRRL B-24813</strain>
    </source>
</reference>
<comment type="subcellular location">
    <subcellularLocation>
        <location evidence="3">Cytoplasm</location>
    </subcellularLocation>
</comment>
<dbReference type="Gene3D" id="3.90.20.20">
    <property type="match status" value="1"/>
</dbReference>
<dbReference type="SUPFAM" id="SSF58014">
    <property type="entry name" value="Coiled-coil domain of nucleotide exchange factor GrpE"/>
    <property type="match status" value="1"/>
</dbReference>
<evidence type="ECO:0000313" key="6">
    <source>
        <dbReference type="EMBL" id="TCC50368.1"/>
    </source>
</evidence>
<dbReference type="GO" id="GO:0005737">
    <property type="term" value="C:cytoplasm"/>
    <property type="evidence" value="ECO:0007669"/>
    <property type="project" value="UniProtKB-SubCell"/>
</dbReference>
<evidence type="ECO:0000256" key="2">
    <source>
        <dbReference type="ARBA" id="ARBA00023186"/>
    </source>
</evidence>
<dbReference type="PRINTS" id="PR00773">
    <property type="entry name" value="GRPEPROTEIN"/>
</dbReference>
<dbReference type="OrthoDB" id="5191115at2"/>
<evidence type="ECO:0000256" key="3">
    <source>
        <dbReference type="HAMAP-Rule" id="MF_01151"/>
    </source>
</evidence>
<dbReference type="PANTHER" id="PTHR21237">
    <property type="entry name" value="GRPE PROTEIN"/>
    <property type="match status" value="1"/>
</dbReference>
<comment type="function">
    <text evidence="3">Participates actively in the response to hyperosmotic and heat shock by preventing the aggregation of stress-denatured proteins, in association with DnaK and GrpE. It is the nucleotide exchange factor for DnaK and may function as a thermosensor. Unfolded proteins bind initially to DnaJ; upon interaction with the DnaJ-bound protein, DnaK hydrolyzes its bound ATP, resulting in the formation of a stable complex. GrpE releases ADP from DnaK; ATP binding to DnaK triggers the release of the substrate protein, thus completing the reaction cycle. Several rounds of ATP-dependent interactions between DnaJ, DnaK and GrpE are required for fully efficient folding.</text>
</comment>
<keyword evidence="3" id="KW-0346">Stress response</keyword>
<keyword evidence="3" id="KW-0963">Cytoplasm</keyword>
<feature type="compositionally biased region" description="Basic and acidic residues" evidence="5">
    <location>
        <begin position="1"/>
        <end position="12"/>
    </location>
</feature>
<gene>
    <name evidence="3" type="primary">grpE</name>
    <name evidence="6" type="ORF">E0H73_41800</name>
</gene>